<accession>A0ACB7VKX9</accession>
<dbReference type="Proteomes" id="UP000827976">
    <property type="component" value="Chromosome 8"/>
</dbReference>
<reference evidence="2" key="1">
    <citation type="journal article" date="2022" name="Nat. Commun.">
        <title>Chromosome evolution and the genetic basis of agronomically important traits in greater yam.</title>
        <authorList>
            <person name="Bredeson J.V."/>
            <person name="Lyons J.B."/>
            <person name="Oniyinde I.O."/>
            <person name="Okereke N.R."/>
            <person name="Kolade O."/>
            <person name="Nnabue I."/>
            <person name="Nwadili C.O."/>
            <person name="Hribova E."/>
            <person name="Parker M."/>
            <person name="Nwogha J."/>
            <person name="Shu S."/>
            <person name="Carlson J."/>
            <person name="Kariba R."/>
            <person name="Muthemba S."/>
            <person name="Knop K."/>
            <person name="Barton G.J."/>
            <person name="Sherwood A.V."/>
            <person name="Lopez-Montes A."/>
            <person name="Asiedu R."/>
            <person name="Jamnadass R."/>
            <person name="Muchugi A."/>
            <person name="Goodstein D."/>
            <person name="Egesi C.N."/>
            <person name="Featherston J."/>
            <person name="Asfaw A."/>
            <person name="Simpson G.G."/>
            <person name="Dolezel J."/>
            <person name="Hendre P.S."/>
            <person name="Van Deynze A."/>
            <person name="Kumar P.L."/>
            <person name="Obidiegwu J.E."/>
            <person name="Bhattacharjee R."/>
            <person name="Rokhsar D.S."/>
        </authorList>
    </citation>
    <scope>NUCLEOTIDE SEQUENCE [LARGE SCALE GENOMIC DNA]</scope>
    <source>
        <strain evidence="2">cv. TDa95/00328</strain>
    </source>
</reference>
<comment type="caution">
    <text evidence="1">The sequence shown here is derived from an EMBL/GenBank/DDBJ whole genome shotgun (WGS) entry which is preliminary data.</text>
</comment>
<evidence type="ECO:0000313" key="1">
    <source>
        <dbReference type="EMBL" id="KAH7674925.1"/>
    </source>
</evidence>
<dbReference type="EMBL" id="CM037018">
    <property type="protein sequence ID" value="KAH7674925.1"/>
    <property type="molecule type" value="Genomic_DNA"/>
</dbReference>
<sequence length="527" mass="57753">MESGPTSPASVDEERAEEGEAVSLVRQDSEESGAKAEGRLCATLSSPLHWFLMLADETHWSFVFGVVTVYGISQGFGGAISRVASDYYWKDVQMVQPSEAQVYQGIASLPWIVKPLWGLLTDVLPVVGYRRRPYFILSGLLGVISMLILSLHKKLHVLFAILALTAGSAGVAISDVTIDACVAQNSISHPTLAADMQSLCGLNASIGRLLGFSISGLLVHAIGPQGVLGLLSVPAALVFSVGIVLKEWRIPNFVYGQVHEKFLQATRSMWNTLKYPNVWRPCLYMYFSFALSLKIQEGMFYWYTDKNAGPSFSQETVGFILSVGSVGSLLGVLLYQNLLKDCPFRSVLFWCQLLSGIAGMLDLVLVLRLNLRVGIPDYFLVVIDESVSQLIGNLKWMPLLVLSSKLCPPGIEGTFFALLMSIDNAGLLTSSWGGGLLLHILRVTRKDFTNLWGAILIRNIMRLLPLTFLFLVPNIDQHSTVLPADILVENGNTKTHEVKTNDIELLSLVNSSEIAVGESLIIIWSMS</sequence>
<protein>
    <submittedName>
        <fullName evidence="1">Folate-biopterin transporter protein</fullName>
    </submittedName>
</protein>
<organism evidence="1 2">
    <name type="scientific">Dioscorea alata</name>
    <name type="common">Purple yam</name>
    <dbReference type="NCBI Taxonomy" id="55571"/>
    <lineage>
        <taxon>Eukaryota</taxon>
        <taxon>Viridiplantae</taxon>
        <taxon>Streptophyta</taxon>
        <taxon>Embryophyta</taxon>
        <taxon>Tracheophyta</taxon>
        <taxon>Spermatophyta</taxon>
        <taxon>Magnoliopsida</taxon>
        <taxon>Liliopsida</taxon>
        <taxon>Dioscoreales</taxon>
        <taxon>Dioscoreaceae</taxon>
        <taxon>Dioscorea</taxon>
    </lineage>
</organism>
<keyword evidence="2" id="KW-1185">Reference proteome</keyword>
<evidence type="ECO:0000313" key="2">
    <source>
        <dbReference type="Proteomes" id="UP000827976"/>
    </source>
</evidence>
<name>A0ACB7VKX9_DIOAL</name>
<gene>
    <name evidence="1" type="ORF">IHE45_08G104500</name>
</gene>
<proteinExistence type="predicted"/>